<feature type="transmembrane region" description="Helical" evidence="1">
    <location>
        <begin position="21"/>
        <end position="45"/>
    </location>
</feature>
<organism evidence="3 4">
    <name type="scientific">Cyanomargarita calcarea GSE-NOS-MK-12-04C</name>
    <dbReference type="NCBI Taxonomy" id="2839659"/>
    <lineage>
        <taxon>Bacteria</taxon>
        <taxon>Bacillati</taxon>
        <taxon>Cyanobacteriota</taxon>
        <taxon>Cyanophyceae</taxon>
        <taxon>Nostocales</taxon>
        <taxon>Cyanomargaritaceae</taxon>
        <taxon>Cyanomargarita</taxon>
    </lineage>
</organism>
<reference evidence="3" key="1">
    <citation type="submission" date="2021-05" db="EMBL/GenBank/DDBJ databases">
        <authorList>
            <person name="Pietrasiak N."/>
            <person name="Ward R."/>
            <person name="Stajich J.E."/>
            <person name="Kurbessoian T."/>
        </authorList>
    </citation>
    <scope>NUCLEOTIDE SEQUENCE</scope>
    <source>
        <strain evidence="3">GSE-NOS-MK-12-04C</strain>
    </source>
</reference>
<dbReference type="CDD" id="cd03801">
    <property type="entry name" value="GT4_PimA-like"/>
    <property type="match status" value="1"/>
</dbReference>
<dbReference type="GO" id="GO:0016757">
    <property type="term" value="F:glycosyltransferase activity"/>
    <property type="evidence" value="ECO:0007669"/>
    <property type="project" value="InterPro"/>
</dbReference>
<dbReference type="PANTHER" id="PTHR12526">
    <property type="entry name" value="GLYCOSYLTRANSFERASE"/>
    <property type="match status" value="1"/>
</dbReference>
<accession>A0A951QLI3</accession>
<evidence type="ECO:0000256" key="1">
    <source>
        <dbReference type="SAM" id="Phobius"/>
    </source>
</evidence>
<keyword evidence="1" id="KW-0812">Transmembrane</keyword>
<reference evidence="3" key="2">
    <citation type="journal article" date="2022" name="Microbiol. Resour. Announc.">
        <title>Metagenome Sequencing to Explore Phylogenomics of Terrestrial Cyanobacteria.</title>
        <authorList>
            <person name="Ward R.D."/>
            <person name="Stajich J.E."/>
            <person name="Johansen J.R."/>
            <person name="Huntemann M."/>
            <person name="Clum A."/>
            <person name="Foster B."/>
            <person name="Foster B."/>
            <person name="Roux S."/>
            <person name="Palaniappan K."/>
            <person name="Varghese N."/>
            <person name="Mukherjee S."/>
            <person name="Reddy T.B.K."/>
            <person name="Daum C."/>
            <person name="Copeland A."/>
            <person name="Chen I.A."/>
            <person name="Ivanova N.N."/>
            <person name="Kyrpides N.C."/>
            <person name="Shapiro N."/>
            <person name="Eloe-Fadrosh E.A."/>
            <person name="Pietrasiak N."/>
        </authorList>
    </citation>
    <scope>NUCLEOTIDE SEQUENCE</scope>
    <source>
        <strain evidence="3">GSE-NOS-MK-12-04C</strain>
    </source>
</reference>
<dbReference type="Pfam" id="PF00534">
    <property type="entry name" value="Glycos_transf_1"/>
    <property type="match status" value="1"/>
</dbReference>
<keyword evidence="1" id="KW-1133">Transmembrane helix</keyword>
<dbReference type="Proteomes" id="UP000729701">
    <property type="component" value="Unassembled WGS sequence"/>
</dbReference>
<dbReference type="EMBL" id="JAHHGZ010000011">
    <property type="protein sequence ID" value="MBW4668150.1"/>
    <property type="molecule type" value="Genomic_DNA"/>
</dbReference>
<sequence length="398" mass="44273">MSTTLSQSQIYSGDKKRQKRLIVIPAYCHSLGGTNVSLLLLAMGFQRCGGSEKLRVLVHKDSFLEEYFKDANLESFMELIEADDSTQFFKSALSWVMKQPKDYSLLLDNCVWRSFLPILTLFSPLLRLSGRRIYHFCHDLALSHNYLGYLARKFTFACVAPGAICNSQFTAGHIRRLMPDIRGILYQPVDLERFNVLHNDSAPLGLEPILRSGARVMLTPSRLNKPGIINDKNLRSLIPVLAHLKLMGQNYHGVVIGPDASSDGSYTRDLLESAESAGIADRFTVLPPALDIAPYYKYADVVVTLSPREPFGRTVVEAIACGVPVVGSCTGGINEILQHFAPQWTVDPNKPADIARTIINVASDPNTKDLLRKGQAWVETNCNVAIYAKQMMQLTEII</sequence>
<name>A0A951QLI3_9CYAN</name>
<evidence type="ECO:0000259" key="2">
    <source>
        <dbReference type="Pfam" id="PF00534"/>
    </source>
</evidence>
<dbReference type="PANTHER" id="PTHR12526:SF638">
    <property type="entry name" value="SPORE COAT PROTEIN SA"/>
    <property type="match status" value="1"/>
</dbReference>
<evidence type="ECO:0000313" key="3">
    <source>
        <dbReference type="EMBL" id="MBW4668150.1"/>
    </source>
</evidence>
<proteinExistence type="predicted"/>
<dbReference type="Gene3D" id="3.40.50.2000">
    <property type="entry name" value="Glycogen Phosphorylase B"/>
    <property type="match status" value="2"/>
</dbReference>
<comment type="caution">
    <text evidence="3">The sequence shown here is derived from an EMBL/GenBank/DDBJ whole genome shotgun (WGS) entry which is preliminary data.</text>
</comment>
<evidence type="ECO:0000313" key="4">
    <source>
        <dbReference type="Proteomes" id="UP000729701"/>
    </source>
</evidence>
<gene>
    <name evidence="3" type="ORF">KME60_12195</name>
</gene>
<feature type="domain" description="Glycosyl transferase family 1" evidence="2">
    <location>
        <begin position="230"/>
        <end position="369"/>
    </location>
</feature>
<dbReference type="InterPro" id="IPR001296">
    <property type="entry name" value="Glyco_trans_1"/>
</dbReference>
<dbReference type="SUPFAM" id="SSF53756">
    <property type="entry name" value="UDP-Glycosyltransferase/glycogen phosphorylase"/>
    <property type="match status" value="1"/>
</dbReference>
<protein>
    <submittedName>
        <fullName evidence="3">Glycosyltransferase family 4 protein</fullName>
    </submittedName>
</protein>
<keyword evidence="1" id="KW-0472">Membrane</keyword>
<dbReference type="AlphaFoldDB" id="A0A951QLI3"/>